<reference evidence="2" key="1">
    <citation type="submission" date="2018-11" db="EMBL/GenBank/DDBJ databases">
        <authorList>
            <person name="Alioto T."/>
            <person name="Alioto T."/>
        </authorList>
    </citation>
    <scope>NUCLEOTIDE SEQUENCE</scope>
</reference>
<comment type="caution">
    <text evidence="2">The sequence shown here is derived from an EMBL/GenBank/DDBJ whole genome shotgun (WGS) entry which is preliminary data.</text>
</comment>
<dbReference type="Proteomes" id="UP000596742">
    <property type="component" value="Unassembled WGS sequence"/>
</dbReference>
<sequence>MESKVRKRGQNQPYVDVEDQDTNFSKEKKPLSHDKFHWDLWLLLAVENWLFDFGRPIFALFVPQKWFPMNYPSVGDYCHMAYNVITPFCLLKLFERSPNKSSTTFNMLCIITFVMGASIHLVGDSINHRLVLLGYELHLSVRENPMMQQMQPPGLVDSFELLYLYDEVIGHLMWYIPFFISFFLYFVGCFTSKLTTPSSTTSWWLLMLVSGLYYWYLVTEGQIFSVYIITFICMLAMVIIKKGKGQIMDVNGRFLFYSFTTTFVLVGVWVLWLWNDPILRHKYPGLLYIPEPWSYYTLYLKPH</sequence>
<evidence type="ECO:0000313" key="3">
    <source>
        <dbReference type="Proteomes" id="UP000596742"/>
    </source>
</evidence>
<accession>A0A8B6FZY7</accession>
<name>A0A8B6FZY7_MYTGA</name>
<dbReference type="GO" id="GO:0016020">
    <property type="term" value="C:membrane"/>
    <property type="evidence" value="ECO:0007669"/>
    <property type="project" value="TreeGrafter"/>
</dbReference>
<dbReference type="AlphaFoldDB" id="A0A8B6FZY7"/>
<keyword evidence="1" id="KW-0812">Transmembrane</keyword>
<proteinExistence type="predicted"/>
<dbReference type="GO" id="GO:0005783">
    <property type="term" value="C:endoplasmic reticulum"/>
    <property type="evidence" value="ECO:0007669"/>
    <property type="project" value="TreeGrafter"/>
</dbReference>
<dbReference type="PANTHER" id="PTHR16244">
    <property type="entry name" value="CEROID-LIPOFUSCINOSIS NEURONAL PROTEIN 6"/>
    <property type="match status" value="1"/>
</dbReference>
<protein>
    <submittedName>
        <fullName evidence="2">Ceroid-lipofuscinosis neuronal protein 6</fullName>
    </submittedName>
</protein>
<dbReference type="GO" id="GO:0007040">
    <property type="term" value="P:lysosome organization"/>
    <property type="evidence" value="ECO:0007669"/>
    <property type="project" value="TreeGrafter"/>
</dbReference>
<keyword evidence="1" id="KW-0472">Membrane</keyword>
<dbReference type="Pfam" id="PF15156">
    <property type="entry name" value="CLN6"/>
    <property type="match status" value="1"/>
</dbReference>
<dbReference type="PANTHER" id="PTHR16244:SF2">
    <property type="entry name" value="CEROID-LIPOFUSCINOSIS NEURONAL PROTEIN 6"/>
    <property type="match status" value="1"/>
</dbReference>
<dbReference type="EMBL" id="UYJE01007653">
    <property type="protein sequence ID" value="VDI56779.1"/>
    <property type="molecule type" value="Genomic_DNA"/>
</dbReference>
<evidence type="ECO:0000256" key="1">
    <source>
        <dbReference type="SAM" id="Phobius"/>
    </source>
</evidence>
<feature type="transmembrane region" description="Helical" evidence="1">
    <location>
        <begin position="202"/>
        <end position="218"/>
    </location>
</feature>
<feature type="transmembrane region" description="Helical" evidence="1">
    <location>
        <begin position="172"/>
        <end position="190"/>
    </location>
</feature>
<gene>
    <name evidence="2" type="ORF">MGAL_10B028511</name>
</gene>
<keyword evidence="3" id="KW-1185">Reference proteome</keyword>
<keyword evidence="1" id="KW-1133">Transmembrane helix</keyword>
<evidence type="ECO:0000313" key="2">
    <source>
        <dbReference type="EMBL" id="VDI56779.1"/>
    </source>
</evidence>
<dbReference type="OrthoDB" id="9970199at2759"/>
<feature type="transmembrane region" description="Helical" evidence="1">
    <location>
        <begin position="105"/>
        <end position="123"/>
    </location>
</feature>
<feature type="transmembrane region" description="Helical" evidence="1">
    <location>
        <begin position="254"/>
        <end position="274"/>
    </location>
</feature>
<feature type="transmembrane region" description="Helical" evidence="1">
    <location>
        <begin position="224"/>
        <end position="242"/>
    </location>
</feature>
<organism evidence="2 3">
    <name type="scientific">Mytilus galloprovincialis</name>
    <name type="common">Mediterranean mussel</name>
    <dbReference type="NCBI Taxonomy" id="29158"/>
    <lineage>
        <taxon>Eukaryota</taxon>
        <taxon>Metazoa</taxon>
        <taxon>Spiralia</taxon>
        <taxon>Lophotrochozoa</taxon>
        <taxon>Mollusca</taxon>
        <taxon>Bivalvia</taxon>
        <taxon>Autobranchia</taxon>
        <taxon>Pteriomorphia</taxon>
        <taxon>Mytilida</taxon>
        <taxon>Mytiloidea</taxon>
        <taxon>Mytilidae</taxon>
        <taxon>Mytilinae</taxon>
        <taxon>Mytilus</taxon>
    </lineage>
</organism>
<dbReference type="InterPro" id="IPR029255">
    <property type="entry name" value="CLN6"/>
</dbReference>